<evidence type="ECO:0000256" key="1">
    <source>
        <dbReference type="SAM" id="MobiDB-lite"/>
    </source>
</evidence>
<dbReference type="EMBL" id="JBGFUD010004344">
    <property type="protein sequence ID" value="MFH4979562.1"/>
    <property type="molecule type" value="Genomic_DNA"/>
</dbReference>
<name>A0ABD6ESB1_9BILA</name>
<feature type="chain" id="PRO_5044744333" evidence="2">
    <location>
        <begin position="26"/>
        <end position="162"/>
    </location>
</feature>
<sequence>MPQAKGWVFSATVLAVVMCQFSVIALEEDLDIVQIYEPQKSDLSINNTVLMVSPGFKRIPGIMKERKEVVVKSAAPQIDIEKGILPKSVKDWSSGRKDERLSKKTGRKEKKEKPRKAGGPRMKRHATRGERSAARELRHTAGSEEKKHHYAVDGELRITKLI</sequence>
<protein>
    <submittedName>
        <fullName evidence="3">Uncharacterized protein</fullName>
    </submittedName>
</protein>
<keyword evidence="2" id="KW-0732">Signal</keyword>
<organism evidence="3 4">
    <name type="scientific">Gnathostoma spinigerum</name>
    <dbReference type="NCBI Taxonomy" id="75299"/>
    <lineage>
        <taxon>Eukaryota</taxon>
        <taxon>Metazoa</taxon>
        <taxon>Ecdysozoa</taxon>
        <taxon>Nematoda</taxon>
        <taxon>Chromadorea</taxon>
        <taxon>Rhabditida</taxon>
        <taxon>Spirurina</taxon>
        <taxon>Gnathostomatomorpha</taxon>
        <taxon>Gnathostomatoidea</taxon>
        <taxon>Gnathostomatidae</taxon>
        <taxon>Gnathostoma</taxon>
    </lineage>
</organism>
<feature type="compositionally biased region" description="Basic and acidic residues" evidence="1">
    <location>
        <begin position="127"/>
        <end position="148"/>
    </location>
</feature>
<dbReference type="AlphaFoldDB" id="A0ABD6ESB1"/>
<feature type="compositionally biased region" description="Basic residues" evidence="1">
    <location>
        <begin position="103"/>
        <end position="126"/>
    </location>
</feature>
<evidence type="ECO:0000313" key="3">
    <source>
        <dbReference type="EMBL" id="MFH4979562.1"/>
    </source>
</evidence>
<keyword evidence="4" id="KW-1185">Reference proteome</keyword>
<evidence type="ECO:0000313" key="4">
    <source>
        <dbReference type="Proteomes" id="UP001608902"/>
    </source>
</evidence>
<comment type="caution">
    <text evidence="3">The sequence shown here is derived from an EMBL/GenBank/DDBJ whole genome shotgun (WGS) entry which is preliminary data.</text>
</comment>
<reference evidence="3 4" key="1">
    <citation type="submission" date="2024-08" db="EMBL/GenBank/DDBJ databases">
        <title>Gnathostoma spinigerum genome.</title>
        <authorList>
            <person name="Gonzalez-Bertolin B."/>
            <person name="Monzon S."/>
            <person name="Zaballos A."/>
            <person name="Jimenez P."/>
            <person name="Dekumyoy P."/>
            <person name="Varona S."/>
            <person name="Cuesta I."/>
            <person name="Sumanam S."/>
            <person name="Adisakwattana P."/>
            <person name="Gasser R.B."/>
            <person name="Hernandez-Gonzalez A."/>
            <person name="Young N.D."/>
            <person name="Perteguer M.J."/>
        </authorList>
    </citation>
    <scope>NUCLEOTIDE SEQUENCE [LARGE SCALE GENOMIC DNA]</scope>
    <source>
        <strain evidence="3">AL3</strain>
        <tissue evidence="3">Liver</tissue>
    </source>
</reference>
<feature type="compositionally biased region" description="Basic and acidic residues" evidence="1">
    <location>
        <begin position="89"/>
        <end position="102"/>
    </location>
</feature>
<evidence type="ECO:0000256" key="2">
    <source>
        <dbReference type="SAM" id="SignalP"/>
    </source>
</evidence>
<accession>A0ABD6ESB1</accession>
<proteinExistence type="predicted"/>
<feature type="region of interest" description="Disordered" evidence="1">
    <location>
        <begin position="89"/>
        <end position="148"/>
    </location>
</feature>
<gene>
    <name evidence="3" type="ORF">AB6A40_006271</name>
</gene>
<dbReference type="Proteomes" id="UP001608902">
    <property type="component" value="Unassembled WGS sequence"/>
</dbReference>
<feature type="signal peptide" evidence="2">
    <location>
        <begin position="1"/>
        <end position="25"/>
    </location>
</feature>